<keyword evidence="3" id="KW-1185">Reference proteome</keyword>
<dbReference type="EMBL" id="EQ974385">
    <property type="protein sequence ID" value="EEF29908.1"/>
    <property type="molecule type" value="Genomic_DNA"/>
</dbReference>
<protein>
    <submittedName>
        <fullName evidence="2">Uncharacterized protein</fullName>
    </submittedName>
</protein>
<sequence length="88" mass="9681">MDSSTILIASFMIFSMGKTRALLDHEVKINFRWGPSPGYLCLSDRSRSKCGSVMVVTPPVDRSRPGPTGGHLPQCKLHCSPPPEKQKI</sequence>
<evidence type="ECO:0000256" key="1">
    <source>
        <dbReference type="SAM" id="MobiDB-lite"/>
    </source>
</evidence>
<dbReference type="AlphaFoldDB" id="B9T2L5"/>
<reference evidence="3" key="1">
    <citation type="journal article" date="2010" name="Nat. Biotechnol.">
        <title>Draft genome sequence of the oilseed species Ricinus communis.</title>
        <authorList>
            <person name="Chan A.P."/>
            <person name="Crabtree J."/>
            <person name="Zhao Q."/>
            <person name="Lorenzi H."/>
            <person name="Orvis J."/>
            <person name="Puiu D."/>
            <person name="Melake-Berhan A."/>
            <person name="Jones K.M."/>
            <person name="Redman J."/>
            <person name="Chen G."/>
            <person name="Cahoon E.B."/>
            <person name="Gedil M."/>
            <person name="Stanke M."/>
            <person name="Haas B.J."/>
            <person name="Wortman J.R."/>
            <person name="Fraser-Liggett C.M."/>
            <person name="Ravel J."/>
            <person name="Rabinowicz P.D."/>
        </authorList>
    </citation>
    <scope>NUCLEOTIDE SEQUENCE [LARGE SCALE GENOMIC DNA]</scope>
    <source>
        <strain evidence="3">cv. Hale</strain>
    </source>
</reference>
<gene>
    <name evidence="2" type="ORF">RCOM_0281070</name>
</gene>
<name>B9T2L5_RICCO</name>
<evidence type="ECO:0000313" key="3">
    <source>
        <dbReference type="Proteomes" id="UP000008311"/>
    </source>
</evidence>
<evidence type="ECO:0000313" key="2">
    <source>
        <dbReference type="EMBL" id="EEF29908.1"/>
    </source>
</evidence>
<accession>B9T2L5</accession>
<organism evidence="2 3">
    <name type="scientific">Ricinus communis</name>
    <name type="common">Castor bean</name>
    <dbReference type="NCBI Taxonomy" id="3988"/>
    <lineage>
        <taxon>Eukaryota</taxon>
        <taxon>Viridiplantae</taxon>
        <taxon>Streptophyta</taxon>
        <taxon>Embryophyta</taxon>
        <taxon>Tracheophyta</taxon>
        <taxon>Spermatophyta</taxon>
        <taxon>Magnoliopsida</taxon>
        <taxon>eudicotyledons</taxon>
        <taxon>Gunneridae</taxon>
        <taxon>Pentapetalae</taxon>
        <taxon>rosids</taxon>
        <taxon>fabids</taxon>
        <taxon>Malpighiales</taxon>
        <taxon>Euphorbiaceae</taxon>
        <taxon>Acalyphoideae</taxon>
        <taxon>Acalypheae</taxon>
        <taxon>Ricinus</taxon>
    </lineage>
</organism>
<dbReference type="Proteomes" id="UP000008311">
    <property type="component" value="Unassembled WGS sequence"/>
</dbReference>
<dbReference type="InParanoid" id="B9T2L5"/>
<feature type="region of interest" description="Disordered" evidence="1">
    <location>
        <begin position="57"/>
        <end position="88"/>
    </location>
</feature>
<proteinExistence type="predicted"/>